<dbReference type="eggNOG" id="KOG1368">
    <property type="taxonomic scope" value="Eukaryota"/>
</dbReference>
<dbReference type="STRING" id="41875.K8E955"/>
<keyword evidence="8" id="KW-1185">Reference proteome</keyword>
<protein>
    <submittedName>
        <fullName evidence="7">L-allo-threonine aldolase</fullName>
    </submittedName>
</protein>
<dbReference type="InterPro" id="IPR015422">
    <property type="entry name" value="PyrdxlP-dep_Trfase_small"/>
</dbReference>
<dbReference type="PANTHER" id="PTHR48097">
    <property type="entry name" value="L-THREONINE ALDOLASE-RELATED"/>
    <property type="match status" value="1"/>
</dbReference>
<comment type="similarity">
    <text evidence="2">Belongs to the threonine aldolase family.</text>
</comment>
<evidence type="ECO:0000256" key="1">
    <source>
        <dbReference type="ARBA" id="ARBA00001933"/>
    </source>
</evidence>
<feature type="modified residue" description="N6-(pyridoxal phosphate)lysine" evidence="5">
    <location>
        <position position="231"/>
    </location>
</feature>
<dbReference type="GO" id="GO:0006545">
    <property type="term" value="P:glycine biosynthetic process"/>
    <property type="evidence" value="ECO:0007669"/>
    <property type="project" value="TreeGrafter"/>
</dbReference>
<gene>
    <name evidence="7" type="ORF">Bathy01g07220</name>
</gene>
<dbReference type="GO" id="GO:0006567">
    <property type="term" value="P:L-threonine catabolic process"/>
    <property type="evidence" value="ECO:0007669"/>
    <property type="project" value="TreeGrafter"/>
</dbReference>
<evidence type="ECO:0000256" key="5">
    <source>
        <dbReference type="PIRSR" id="PIRSR017617-1"/>
    </source>
</evidence>
<evidence type="ECO:0000313" key="7">
    <source>
        <dbReference type="EMBL" id="CCO14217.1"/>
    </source>
</evidence>
<evidence type="ECO:0000259" key="6">
    <source>
        <dbReference type="Pfam" id="PF01212"/>
    </source>
</evidence>
<dbReference type="Pfam" id="PF01212">
    <property type="entry name" value="Beta_elim_lyase"/>
    <property type="match status" value="1"/>
</dbReference>
<dbReference type="Proteomes" id="UP000198341">
    <property type="component" value="Chromosome 1"/>
</dbReference>
<dbReference type="PIRSF" id="PIRSF017617">
    <property type="entry name" value="Thr_aldolase"/>
    <property type="match status" value="1"/>
</dbReference>
<organism evidence="7 8">
    <name type="scientific">Bathycoccus prasinos</name>
    <dbReference type="NCBI Taxonomy" id="41875"/>
    <lineage>
        <taxon>Eukaryota</taxon>
        <taxon>Viridiplantae</taxon>
        <taxon>Chlorophyta</taxon>
        <taxon>Mamiellophyceae</taxon>
        <taxon>Mamiellales</taxon>
        <taxon>Bathycoccaceae</taxon>
        <taxon>Bathycoccus</taxon>
    </lineage>
</organism>
<dbReference type="InterPro" id="IPR015421">
    <property type="entry name" value="PyrdxlP-dep_Trfase_major"/>
</dbReference>
<dbReference type="InterPro" id="IPR015424">
    <property type="entry name" value="PyrdxlP-dep_Trfase"/>
</dbReference>
<keyword evidence="3" id="KW-0663">Pyridoxal phosphate</keyword>
<sequence>MVDTTPSVMSALVIDCRSDTVTKPNKEMRQAMYDSVDEGVGDDVFGDDELVLDLEARLAMMFGKEKAVFVPSGTMANLIAVSVHCERRGSEYICGSASHITLYEQGSGATIGGAHPRQIPNEQDGTMNIEHILDSIRVEDDHFPTTRVVCLEQTHNKCGGRVLKQSYVDEVCDKVKAATKKGEGDADGGDEDKRVKIHMDGARIWNACIKNKVSLKDAVAKCDSVSVCLSKAVGAPIGSVILGTEAFIRKCKRLRKALGGGMRQVGVLAAAADVGVDAWEQNVTKSNRLALLFAKGVEKIENIKVCGPVESNLVILSFQRLKKDVTIHDIVAWLKKKYGVLVTAFGAPYPFNDPNSVRVAFHYQITEDEIDFAVSSFKVAAWEQTESKKSEGN</sequence>
<dbReference type="RefSeq" id="XP_007515338.1">
    <property type="nucleotide sequence ID" value="XM_007515276.1"/>
</dbReference>
<feature type="domain" description="Aromatic amino acid beta-eliminating lyase/threonine aldolase" evidence="6">
    <location>
        <begin position="15"/>
        <end position="314"/>
    </location>
</feature>
<dbReference type="Gene3D" id="3.90.1150.10">
    <property type="entry name" value="Aspartate Aminotransferase, domain 1"/>
    <property type="match status" value="1"/>
</dbReference>
<evidence type="ECO:0000256" key="2">
    <source>
        <dbReference type="ARBA" id="ARBA00006966"/>
    </source>
</evidence>
<keyword evidence="4" id="KW-0456">Lyase</keyword>
<dbReference type="GO" id="GO:0005829">
    <property type="term" value="C:cytosol"/>
    <property type="evidence" value="ECO:0007669"/>
    <property type="project" value="TreeGrafter"/>
</dbReference>
<dbReference type="NCBIfam" id="NF041359">
    <property type="entry name" value="GntG_guanitoxin"/>
    <property type="match status" value="1"/>
</dbReference>
<dbReference type="Gene3D" id="3.40.640.10">
    <property type="entry name" value="Type I PLP-dependent aspartate aminotransferase-like (Major domain)"/>
    <property type="match status" value="1"/>
</dbReference>
<reference evidence="7 8" key="1">
    <citation type="submission" date="2011-10" db="EMBL/GenBank/DDBJ databases">
        <authorList>
            <person name="Genoscope - CEA"/>
        </authorList>
    </citation>
    <scope>NUCLEOTIDE SEQUENCE [LARGE SCALE GENOMIC DNA]</scope>
    <source>
        <strain evidence="7 8">RCC 1105</strain>
    </source>
</reference>
<dbReference type="OrthoDB" id="10261951at2759"/>
<dbReference type="SUPFAM" id="SSF53383">
    <property type="entry name" value="PLP-dependent transferases"/>
    <property type="match status" value="1"/>
</dbReference>
<dbReference type="PANTHER" id="PTHR48097:SF9">
    <property type="entry name" value="L-THREONINE ALDOLASE"/>
    <property type="match status" value="1"/>
</dbReference>
<evidence type="ECO:0000256" key="3">
    <source>
        <dbReference type="ARBA" id="ARBA00022898"/>
    </source>
</evidence>
<proteinExistence type="inferred from homology"/>
<dbReference type="GeneID" id="19018456"/>
<dbReference type="EMBL" id="FO082278">
    <property type="protein sequence ID" value="CCO14217.1"/>
    <property type="molecule type" value="Genomic_DNA"/>
</dbReference>
<dbReference type="InterPro" id="IPR023603">
    <property type="entry name" value="Low_specificity_L-TA-like"/>
</dbReference>
<accession>K8E955</accession>
<dbReference type="KEGG" id="bpg:Bathy01g07220"/>
<comment type="cofactor">
    <cofactor evidence="1">
        <name>pyridoxal 5'-phosphate</name>
        <dbReference type="ChEBI" id="CHEBI:597326"/>
    </cofactor>
</comment>
<name>K8E955_9CHLO</name>
<dbReference type="FunFam" id="3.40.640.10:FF:000030">
    <property type="entry name" value="Low-specificity L-threonine aldolase"/>
    <property type="match status" value="1"/>
</dbReference>
<evidence type="ECO:0000256" key="4">
    <source>
        <dbReference type="ARBA" id="ARBA00023239"/>
    </source>
</evidence>
<dbReference type="GO" id="GO:0008732">
    <property type="term" value="F:L-allo-threonine aldolase activity"/>
    <property type="evidence" value="ECO:0007669"/>
    <property type="project" value="TreeGrafter"/>
</dbReference>
<dbReference type="InterPro" id="IPR001597">
    <property type="entry name" value="ArAA_b-elim_lyase/Thr_aldolase"/>
</dbReference>
<evidence type="ECO:0000313" key="8">
    <source>
        <dbReference type="Proteomes" id="UP000198341"/>
    </source>
</evidence>
<dbReference type="AlphaFoldDB" id="K8E955"/>